<dbReference type="Proteomes" id="UP000184079">
    <property type="component" value="Unassembled WGS sequence"/>
</dbReference>
<keyword evidence="2" id="KW-1185">Reference proteome</keyword>
<protein>
    <submittedName>
        <fullName evidence="1">Uncharacterized protein</fullName>
    </submittedName>
</protein>
<name>A0A1M5VHA0_9BACI</name>
<evidence type="ECO:0000313" key="1">
    <source>
        <dbReference type="EMBL" id="SHH74548.1"/>
    </source>
</evidence>
<dbReference type="AlphaFoldDB" id="A0A1M5VHA0"/>
<proteinExistence type="predicted"/>
<evidence type="ECO:0000313" key="2">
    <source>
        <dbReference type="Proteomes" id="UP000184079"/>
    </source>
</evidence>
<organism evidence="1 2">
    <name type="scientific">Virgibacillus chiguensis</name>
    <dbReference type="NCBI Taxonomy" id="411959"/>
    <lineage>
        <taxon>Bacteria</taxon>
        <taxon>Bacillati</taxon>
        <taxon>Bacillota</taxon>
        <taxon>Bacilli</taxon>
        <taxon>Bacillales</taxon>
        <taxon>Bacillaceae</taxon>
        <taxon>Virgibacillus</taxon>
    </lineage>
</organism>
<accession>A0A1M5VHA0</accession>
<gene>
    <name evidence="1" type="ORF">SAMN05421807_112115</name>
</gene>
<reference evidence="2" key="1">
    <citation type="submission" date="2016-11" db="EMBL/GenBank/DDBJ databases">
        <authorList>
            <person name="Varghese N."/>
            <person name="Submissions S."/>
        </authorList>
    </citation>
    <scope>NUCLEOTIDE SEQUENCE [LARGE SCALE GENOMIC DNA]</scope>
    <source>
        <strain evidence="2">CGMCC 1.6496</strain>
    </source>
</reference>
<sequence length="36" mass="3887">MVTSLTKSELTFLFSCWFLNADSKLSATASCILGSI</sequence>
<dbReference type="EMBL" id="FQXD01000012">
    <property type="protein sequence ID" value="SHH74548.1"/>
    <property type="molecule type" value="Genomic_DNA"/>
</dbReference>